<accession>A0A0V1C808</accession>
<evidence type="ECO:0000313" key="2">
    <source>
        <dbReference type="EMBL" id="KRY45467.1"/>
    </source>
</evidence>
<feature type="compositionally biased region" description="Polar residues" evidence="1">
    <location>
        <begin position="95"/>
        <end position="104"/>
    </location>
</feature>
<evidence type="ECO:0000313" key="3">
    <source>
        <dbReference type="Proteomes" id="UP000054653"/>
    </source>
</evidence>
<proteinExistence type="predicted"/>
<organism evidence="2 3">
    <name type="scientific">Trichinella britovi</name>
    <name type="common">Parasitic roundworm</name>
    <dbReference type="NCBI Taxonomy" id="45882"/>
    <lineage>
        <taxon>Eukaryota</taxon>
        <taxon>Metazoa</taxon>
        <taxon>Ecdysozoa</taxon>
        <taxon>Nematoda</taxon>
        <taxon>Enoplea</taxon>
        <taxon>Dorylaimia</taxon>
        <taxon>Trichinellida</taxon>
        <taxon>Trichinellidae</taxon>
        <taxon>Trichinella</taxon>
    </lineage>
</organism>
<protein>
    <submittedName>
        <fullName evidence="2">Uncharacterized protein</fullName>
    </submittedName>
</protein>
<gene>
    <name evidence="2" type="ORF">T03_16379</name>
</gene>
<feature type="region of interest" description="Disordered" evidence="1">
    <location>
        <begin position="75"/>
        <end position="104"/>
    </location>
</feature>
<name>A0A0V1C808_TRIBR</name>
<keyword evidence="3" id="KW-1185">Reference proteome</keyword>
<evidence type="ECO:0000256" key="1">
    <source>
        <dbReference type="SAM" id="MobiDB-lite"/>
    </source>
</evidence>
<dbReference type="EMBL" id="JYDI01000357">
    <property type="protein sequence ID" value="KRY45467.1"/>
    <property type="molecule type" value="Genomic_DNA"/>
</dbReference>
<dbReference type="AlphaFoldDB" id="A0A0V1C808"/>
<comment type="caution">
    <text evidence="2">The sequence shown here is derived from an EMBL/GenBank/DDBJ whole genome shotgun (WGS) entry which is preliminary data.</text>
</comment>
<sequence>MRARLHGGGSDGAVIFSRLLPTCVVRLGLGCGSPSAARLSSHAVGRRQLLGAFHPIRSNFVGCHVGPHTILHRVPKNRRWPPPPSGIMGECPLQGESSKGPSQGTPGHIFIGVTPEFCRGLTTFL</sequence>
<dbReference type="Proteomes" id="UP000054653">
    <property type="component" value="Unassembled WGS sequence"/>
</dbReference>
<reference evidence="2 3" key="1">
    <citation type="submission" date="2015-01" db="EMBL/GenBank/DDBJ databases">
        <title>Evolution of Trichinella species and genotypes.</title>
        <authorList>
            <person name="Korhonen P.K."/>
            <person name="Edoardo P."/>
            <person name="Giuseppe L.R."/>
            <person name="Gasser R.B."/>
        </authorList>
    </citation>
    <scope>NUCLEOTIDE SEQUENCE [LARGE SCALE GENOMIC DNA]</scope>
    <source>
        <strain evidence="2">ISS120</strain>
    </source>
</reference>